<gene>
    <name evidence="1" type="ORF">H9714_04160</name>
</gene>
<comment type="caution">
    <text evidence="1">The sequence shown here is derived from an EMBL/GenBank/DDBJ whole genome shotgun (WGS) entry which is preliminary data.</text>
</comment>
<dbReference type="AlphaFoldDB" id="A0A9D2S4L1"/>
<reference evidence="1" key="1">
    <citation type="journal article" date="2021" name="PeerJ">
        <title>Extensive microbial diversity within the chicken gut microbiome revealed by metagenomics and culture.</title>
        <authorList>
            <person name="Gilroy R."/>
            <person name="Ravi A."/>
            <person name="Getino M."/>
            <person name="Pursley I."/>
            <person name="Horton D.L."/>
            <person name="Alikhan N.F."/>
            <person name="Baker D."/>
            <person name="Gharbi K."/>
            <person name="Hall N."/>
            <person name="Watson M."/>
            <person name="Adriaenssens E.M."/>
            <person name="Foster-Nyarko E."/>
            <person name="Jarju S."/>
            <person name="Secka A."/>
            <person name="Antonio M."/>
            <person name="Oren A."/>
            <person name="Chaudhuri R.R."/>
            <person name="La Ragione R."/>
            <person name="Hildebrand F."/>
            <person name="Pallen M.J."/>
        </authorList>
    </citation>
    <scope>NUCLEOTIDE SEQUENCE</scope>
    <source>
        <strain evidence="1">CHK189-11263</strain>
    </source>
</reference>
<evidence type="ECO:0000313" key="1">
    <source>
        <dbReference type="EMBL" id="HJB56728.1"/>
    </source>
</evidence>
<evidence type="ECO:0000313" key="2">
    <source>
        <dbReference type="Proteomes" id="UP000824208"/>
    </source>
</evidence>
<sequence>MREQLEAALGTYGQAVTIRRGETITACRAFLQPVLAKRQEEPREDTPLGSVDERRWLYIGTAPVERYDTVEGCGMSFLVKEATPVYLGDTILYWHAILWKAREVKT</sequence>
<organism evidence="1 2">
    <name type="scientific">Candidatus Flavonifractor intestinipullorum</name>
    <dbReference type="NCBI Taxonomy" id="2838587"/>
    <lineage>
        <taxon>Bacteria</taxon>
        <taxon>Bacillati</taxon>
        <taxon>Bacillota</taxon>
        <taxon>Clostridia</taxon>
        <taxon>Eubacteriales</taxon>
        <taxon>Oscillospiraceae</taxon>
        <taxon>Flavonifractor</taxon>
    </lineage>
</organism>
<name>A0A9D2S4L1_9FIRM</name>
<protein>
    <submittedName>
        <fullName evidence="1">Uncharacterized protein</fullName>
    </submittedName>
</protein>
<dbReference type="EMBL" id="DWYC01000045">
    <property type="protein sequence ID" value="HJB56728.1"/>
    <property type="molecule type" value="Genomic_DNA"/>
</dbReference>
<reference evidence="1" key="2">
    <citation type="submission" date="2021-04" db="EMBL/GenBank/DDBJ databases">
        <authorList>
            <person name="Gilroy R."/>
        </authorList>
    </citation>
    <scope>NUCLEOTIDE SEQUENCE</scope>
    <source>
        <strain evidence="1">CHK189-11263</strain>
    </source>
</reference>
<accession>A0A9D2S4L1</accession>
<dbReference type="Proteomes" id="UP000824208">
    <property type="component" value="Unassembled WGS sequence"/>
</dbReference>
<proteinExistence type="predicted"/>